<dbReference type="SUPFAM" id="SSF57756">
    <property type="entry name" value="Retrovirus zinc finger-like domains"/>
    <property type="match status" value="1"/>
</dbReference>
<dbReference type="GO" id="GO:0008270">
    <property type="term" value="F:zinc ion binding"/>
    <property type="evidence" value="ECO:0007669"/>
    <property type="project" value="UniProtKB-KW"/>
</dbReference>
<feature type="region of interest" description="Disordered" evidence="2">
    <location>
        <begin position="25"/>
        <end position="47"/>
    </location>
</feature>
<evidence type="ECO:0000313" key="5">
    <source>
        <dbReference type="Proteomes" id="UP000464620"/>
    </source>
</evidence>
<dbReference type="Pfam" id="PF07944">
    <property type="entry name" value="Beta-AFase-like_GH127_cat"/>
    <property type="match status" value="1"/>
</dbReference>
<dbReference type="EMBL" id="CP031001">
    <property type="protein sequence ID" value="QHN77432.1"/>
    <property type="molecule type" value="Genomic_DNA"/>
</dbReference>
<sequence>MRYGAFSVAVTWMVFLGAQDDPSFHDTMNESRQKVHPREKKRERGKRRCTKCNRAGHMKKNCLVRNDGDDSGDKTSIDTQTSFGTEEVRASQGPYGFLRDISSAKYKSKCICTARIWASGCFVAVSAYEDRLALFSMSGIGNDIVDEEEAYLKTSFLRVPTMIMKAKLKQQCGGQFTSKMEGMIGHYLSASALIWASTQNDKLKDKMSAIVAGLSACQQKIGTGYLSAFLSEYWPAKATDQELNKEISERIDSNKAKDRKSVDRSSCGSNTTSSSELETDALEKDEQGKEVPEIADANNLAIESSNRRSRSVSNLTDSWKEVSEEGRLAFQALFAREVLPQSFSPLPDLLNKDQEMDSIRDNKQTIDIKDEGQESKKCSSIF</sequence>
<feature type="compositionally biased region" description="Low complexity" evidence="2">
    <location>
        <begin position="265"/>
        <end position="275"/>
    </location>
</feature>
<keyword evidence="1" id="KW-0479">Metal-binding</keyword>
<dbReference type="PANTHER" id="PTHR31151:SF0">
    <property type="entry name" value="PROLINE-TRNA LIGASE (DUF1680)"/>
    <property type="match status" value="1"/>
</dbReference>
<dbReference type="InterPro" id="IPR036875">
    <property type="entry name" value="Znf_CCHC_sf"/>
</dbReference>
<reference evidence="4 5" key="1">
    <citation type="submission" date="2020-01" db="EMBL/GenBank/DDBJ databases">
        <title>Genome sequence of Arachis hypogaea, cultivar Shitouqi.</title>
        <authorList>
            <person name="Zhuang W."/>
            <person name="Chen H."/>
            <person name="Varshney R."/>
            <person name="Wang D."/>
            <person name="Ming R."/>
        </authorList>
    </citation>
    <scope>NUCLEOTIDE SEQUENCE [LARGE SCALE GENOMIC DNA]</scope>
    <source>
        <tissue evidence="4">Young leaf</tissue>
    </source>
</reference>
<evidence type="ECO:0000259" key="3">
    <source>
        <dbReference type="PROSITE" id="PS50158"/>
    </source>
</evidence>
<evidence type="ECO:0000256" key="2">
    <source>
        <dbReference type="SAM" id="MobiDB-lite"/>
    </source>
</evidence>
<dbReference type="InterPro" id="IPR001878">
    <property type="entry name" value="Znf_CCHC"/>
</dbReference>
<evidence type="ECO:0000313" key="4">
    <source>
        <dbReference type="EMBL" id="QHN77432.1"/>
    </source>
</evidence>
<protein>
    <submittedName>
        <fullName evidence="4">Protein LHY</fullName>
    </submittedName>
</protein>
<feature type="region of interest" description="Disordered" evidence="2">
    <location>
        <begin position="249"/>
        <end position="295"/>
    </location>
</feature>
<feature type="compositionally biased region" description="Basic and acidic residues" evidence="2">
    <location>
        <begin position="281"/>
        <end position="292"/>
    </location>
</feature>
<proteinExistence type="predicted"/>
<organism evidence="4 5">
    <name type="scientific">Arachis hypogaea</name>
    <name type="common">Peanut</name>
    <dbReference type="NCBI Taxonomy" id="3818"/>
    <lineage>
        <taxon>Eukaryota</taxon>
        <taxon>Viridiplantae</taxon>
        <taxon>Streptophyta</taxon>
        <taxon>Embryophyta</taxon>
        <taxon>Tracheophyta</taxon>
        <taxon>Spermatophyta</taxon>
        <taxon>Magnoliopsida</taxon>
        <taxon>eudicotyledons</taxon>
        <taxon>Gunneridae</taxon>
        <taxon>Pentapetalae</taxon>
        <taxon>rosids</taxon>
        <taxon>fabids</taxon>
        <taxon>Fabales</taxon>
        <taxon>Fabaceae</taxon>
        <taxon>Papilionoideae</taxon>
        <taxon>50 kb inversion clade</taxon>
        <taxon>dalbergioids sensu lato</taxon>
        <taxon>Dalbergieae</taxon>
        <taxon>Pterocarpus clade</taxon>
        <taxon>Arachis</taxon>
    </lineage>
</organism>
<feature type="compositionally biased region" description="Basic and acidic residues" evidence="2">
    <location>
        <begin position="249"/>
        <end position="263"/>
    </location>
</feature>
<dbReference type="GO" id="GO:0003676">
    <property type="term" value="F:nucleic acid binding"/>
    <property type="evidence" value="ECO:0007669"/>
    <property type="project" value="InterPro"/>
</dbReference>
<name>A0A6B9VB08_ARAHY</name>
<dbReference type="PANTHER" id="PTHR31151">
    <property type="entry name" value="PROLINE-TRNA LIGASE (DUF1680)"/>
    <property type="match status" value="1"/>
</dbReference>
<accession>A0A6B9VB08</accession>
<evidence type="ECO:0000256" key="1">
    <source>
        <dbReference type="PROSITE-ProRule" id="PRU00047"/>
    </source>
</evidence>
<dbReference type="Proteomes" id="UP000464620">
    <property type="component" value="Chromosome B09"/>
</dbReference>
<keyword evidence="1" id="KW-0862">Zinc</keyword>
<feature type="domain" description="CCHC-type" evidence="3">
    <location>
        <begin position="47"/>
        <end position="62"/>
    </location>
</feature>
<feature type="compositionally biased region" description="Basic residues" evidence="2">
    <location>
        <begin position="34"/>
        <end position="47"/>
    </location>
</feature>
<keyword evidence="1" id="KW-0863">Zinc-finger</keyword>
<gene>
    <name evidence="4" type="ORF">DS421_19g652660</name>
</gene>
<dbReference type="PROSITE" id="PS50158">
    <property type="entry name" value="ZF_CCHC"/>
    <property type="match status" value="1"/>
</dbReference>
<dbReference type="InterPro" id="IPR012878">
    <property type="entry name" value="Beta-AFase-like_GH127_cat"/>
</dbReference>
<dbReference type="AlphaFoldDB" id="A0A6B9VB08"/>